<evidence type="ECO:0000313" key="11">
    <source>
        <dbReference type="EMBL" id="GFJ89710.1"/>
    </source>
</evidence>
<evidence type="ECO:0000256" key="6">
    <source>
        <dbReference type="ARBA" id="ARBA00023145"/>
    </source>
</evidence>
<evidence type="ECO:0008006" key="13">
    <source>
        <dbReference type="Google" id="ProtNLM"/>
    </source>
</evidence>
<dbReference type="InterPro" id="IPR003817">
    <property type="entry name" value="PS_Dcarbxylase"/>
</dbReference>
<dbReference type="AlphaFoldDB" id="A0A6V8L2D4"/>
<evidence type="ECO:0000256" key="4">
    <source>
        <dbReference type="ARBA" id="ARBA00023098"/>
    </source>
</evidence>
<evidence type="ECO:0000256" key="10">
    <source>
        <dbReference type="ARBA" id="ARBA00023317"/>
    </source>
</evidence>
<dbReference type="PANTHER" id="PTHR35809">
    <property type="entry name" value="ARCHAETIDYLSERINE DECARBOXYLASE PROENZYME-RELATED"/>
    <property type="match status" value="1"/>
</dbReference>
<dbReference type="GO" id="GO:0008654">
    <property type="term" value="P:phospholipid biosynthetic process"/>
    <property type="evidence" value="ECO:0007669"/>
    <property type="project" value="UniProtKB-KW"/>
</dbReference>
<reference evidence="11 12" key="1">
    <citation type="submission" date="2020-03" db="EMBL/GenBank/DDBJ databases">
        <title>Whole genome shotgun sequence of Phytohabitans rumicis NBRC 108638.</title>
        <authorList>
            <person name="Komaki H."/>
            <person name="Tamura T."/>
        </authorList>
    </citation>
    <scope>NUCLEOTIDE SEQUENCE [LARGE SCALE GENOMIC DNA]</scope>
    <source>
        <strain evidence="11 12">NBRC 108638</strain>
    </source>
</reference>
<evidence type="ECO:0000256" key="7">
    <source>
        <dbReference type="ARBA" id="ARBA00023209"/>
    </source>
</evidence>
<evidence type="ECO:0000256" key="8">
    <source>
        <dbReference type="ARBA" id="ARBA00023239"/>
    </source>
</evidence>
<evidence type="ECO:0000256" key="9">
    <source>
        <dbReference type="ARBA" id="ARBA00023264"/>
    </source>
</evidence>
<keyword evidence="1" id="KW-1003">Cell membrane</keyword>
<dbReference type="RefSeq" id="WP_173077247.1">
    <property type="nucleotide sequence ID" value="NZ_BAABJB010000007.1"/>
</dbReference>
<dbReference type="PANTHER" id="PTHR35809:SF1">
    <property type="entry name" value="ARCHAETIDYLSERINE DECARBOXYLASE PROENZYME-RELATED"/>
    <property type="match status" value="1"/>
</dbReference>
<dbReference type="Proteomes" id="UP000482960">
    <property type="component" value="Unassembled WGS sequence"/>
</dbReference>
<evidence type="ECO:0000256" key="2">
    <source>
        <dbReference type="ARBA" id="ARBA00022516"/>
    </source>
</evidence>
<keyword evidence="9" id="KW-1208">Phospholipid metabolism</keyword>
<keyword evidence="6" id="KW-0865">Zymogen</keyword>
<keyword evidence="2" id="KW-0444">Lipid biosynthesis</keyword>
<dbReference type="Pfam" id="PF02666">
    <property type="entry name" value="PS_Dcarbxylase"/>
    <property type="match status" value="1"/>
</dbReference>
<dbReference type="GO" id="GO:0004609">
    <property type="term" value="F:phosphatidylserine decarboxylase activity"/>
    <property type="evidence" value="ECO:0007669"/>
    <property type="project" value="InterPro"/>
</dbReference>
<name>A0A6V8L2D4_9ACTN</name>
<keyword evidence="7" id="KW-0594">Phospholipid biosynthesis</keyword>
<accession>A0A6V8L2D4</accession>
<reference evidence="11 12" key="2">
    <citation type="submission" date="2020-03" db="EMBL/GenBank/DDBJ databases">
        <authorList>
            <person name="Ichikawa N."/>
            <person name="Kimura A."/>
            <person name="Kitahashi Y."/>
            <person name="Uohara A."/>
        </authorList>
    </citation>
    <scope>NUCLEOTIDE SEQUENCE [LARGE SCALE GENOMIC DNA]</scope>
    <source>
        <strain evidence="11 12">NBRC 108638</strain>
    </source>
</reference>
<keyword evidence="12" id="KW-1185">Reference proteome</keyword>
<evidence type="ECO:0000256" key="1">
    <source>
        <dbReference type="ARBA" id="ARBA00022475"/>
    </source>
</evidence>
<comment type="caution">
    <text evidence="11">The sequence shown here is derived from an EMBL/GenBank/DDBJ whole genome shotgun (WGS) entry which is preliminary data.</text>
</comment>
<keyword evidence="4" id="KW-0443">Lipid metabolism</keyword>
<sequence>MTNARAARTLTAELARHTGPKTCLLVGVDGRSATLAAALQALLPGDALTVVPGDGAAVGALRDHLAAQGRWVADRVRVVDSIAEADPAEVVVVGEPLTGSAEEARATVEGLTKYLADGGVLSIAAGLTGGAAAELDRQGALFGVGVDTVVRNNPPLRVHRLRFTPADTSAAARVTPAYRPSSVPLTRGMHIDSNGVAAAGIALGVAALIRATRPKSRLWLVPALAAAPVAAFFRDPQRDVPDDETAVVAASDGKVLSVERVRDDRFGPDEFLRVAVFLSVLDVHVNRAPVAGKVVDYFVTDGGFAAAMKPEAEHNVAAYTVLDTARGTVVVAQRTGLIARRIVQRAPVGALLAKGERFGLIRFGSRTDVYLPAEAATPAVAPGDRVRGATSVIAHWT</sequence>
<proteinExistence type="predicted"/>
<organism evidence="11 12">
    <name type="scientific">Phytohabitans rumicis</name>
    <dbReference type="NCBI Taxonomy" id="1076125"/>
    <lineage>
        <taxon>Bacteria</taxon>
        <taxon>Bacillati</taxon>
        <taxon>Actinomycetota</taxon>
        <taxon>Actinomycetes</taxon>
        <taxon>Micromonosporales</taxon>
        <taxon>Micromonosporaceae</taxon>
    </lineage>
</organism>
<evidence type="ECO:0000256" key="3">
    <source>
        <dbReference type="ARBA" id="ARBA00022793"/>
    </source>
</evidence>
<dbReference type="EMBL" id="BLPG01000001">
    <property type="protein sequence ID" value="GFJ89710.1"/>
    <property type="molecule type" value="Genomic_DNA"/>
</dbReference>
<keyword evidence="8" id="KW-0456">Lyase</keyword>
<gene>
    <name evidence="11" type="ORF">Prum_033520</name>
</gene>
<keyword evidence="5" id="KW-0472">Membrane</keyword>
<dbReference type="InterPro" id="IPR033175">
    <property type="entry name" value="PSD-A"/>
</dbReference>
<evidence type="ECO:0000313" key="12">
    <source>
        <dbReference type="Proteomes" id="UP000482960"/>
    </source>
</evidence>
<evidence type="ECO:0000256" key="5">
    <source>
        <dbReference type="ARBA" id="ARBA00023136"/>
    </source>
</evidence>
<keyword evidence="10" id="KW-0670">Pyruvate</keyword>
<keyword evidence="3" id="KW-0210">Decarboxylase</keyword>
<protein>
    <recommendedName>
        <fullName evidence="13">Phosphatidylserine decarboxylase</fullName>
    </recommendedName>
</protein>